<protein>
    <submittedName>
        <fullName evidence="1">Uncharacterized protein</fullName>
    </submittedName>
</protein>
<gene>
    <name evidence="1" type="ORF">CINCED_3A018000</name>
</gene>
<dbReference type="Proteomes" id="UP000325440">
    <property type="component" value="Unassembled WGS sequence"/>
</dbReference>
<keyword evidence="2" id="KW-1185">Reference proteome</keyword>
<name>A0A5E4MSW6_9HEMI</name>
<organism evidence="1 2">
    <name type="scientific">Cinara cedri</name>
    <dbReference type="NCBI Taxonomy" id="506608"/>
    <lineage>
        <taxon>Eukaryota</taxon>
        <taxon>Metazoa</taxon>
        <taxon>Ecdysozoa</taxon>
        <taxon>Arthropoda</taxon>
        <taxon>Hexapoda</taxon>
        <taxon>Insecta</taxon>
        <taxon>Pterygota</taxon>
        <taxon>Neoptera</taxon>
        <taxon>Paraneoptera</taxon>
        <taxon>Hemiptera</taxon>
        <taxon>Sternorrhyncha</taxon>
        <taxon>Aphidomorpha</taxon>
        <taxon>Aphidoidea</taxon>
        <taxon>Aphididae</taxon>
        <taxon>Lachninae</taxon>
        <taxon>Cinara</taxon>
    </lineage>
</organism>
<accession>A0A5E4MSW6</accession>
<evidence type="ECO:0000313" key="2">
    <source>
        <dbReference type="Proteomes" id="UP000325440"/>
    </source>
</evidence>
<sequence>MANDLDTKPVKLKIAIPLSIIEVFEFLESINITSETNPSSLDKIFEEIVNYYEPKTNVIIEQFKFFRRCQVKGESFYKFLREICNLAKRYEFGDFEDNMVRIGIVFGVNDIDLQERLFKSTRHKSY</sequence>
<dbReference type="EMBL" id="CABPRJ010000956">
    <property type="protein sequence ID" value="VVC32504.1"/>
    <property type="molecule type" value="Genomic_DNA"/>
</dbReference>
<evidence type="ECO:0000313" key="1">
    <source>
        <dbReference type="EMBL" id="VVC32504.1"/>
    </source>
</evidence>
<dbReference type="OrthoDB" id="6630533at2759"/>
<dbReference type="AlphaFoldDB" id="A0A5E4MSW6"/>
<proteinExistence type="predicted"/>
<dbReference type="PANTHER" id="PTHR33198">
    <property type="entry name" value="ANK_REP_REGION DOMAIN-CONTAINING PROTEIN-RELATED"/>
    <property type="match status" value="1"/>
</dbReference>
<reference evidence="1 2" key="1">
    <citation type="submission" date="2019-08" db="EMBL/GenBank/DDBJ databases">
        <authorList>
            <person name="Alioto T."/>
            <person name="Alioto T."/>
            <person name="Gomez Garrido J."/>
        </authorList>
    </citation>
    <scope>NUCLEOTIDE SEQUENCE [LARGE SCALE GENOMIC DNA]</scope>
</reference>
<dbReference type="PANTHER" id="PTHR33198:SF19">
    <property type="entry name" value="CCHC-TYPE DOMAIN-CONTAINING PROTEIN"/>
    <property type="match status" value="1"/>
</dbReference>